<dbReference type="RefSeq" id="WP_344880395.1">
    <property type="nucleotide sequence ID" value="NZ_BAABAL010000018.1"/>
</dbReference>
<dbReference type="Proteomes" id="UP001501747">
    <property type="component" value="Unassembled WGS sequence"/>
</dbReference>
<evidence type="ECO:0008006" key="3">
    <source>
        <dbReference type="Google" id="ProtNLM"/>
    </source>
</evidence>
<dbReference type="EMBL" id="BAABAL010000018">
    <property type="protein sequence ID" value="GAA4023062.1"/>
    <property type="molecule type" value="Genomic_DNA"/>
</dbReference>
<keyword evidence="2" id="KW-1185">Reference proteome</keyword>
<sequence length="126" mass="13787">MADFAPVGPKDYLDRFLAEFDLDPADVGDQIRADGADEWLVHESLLRSHGEFPCAGDAEALAFCREIVRELASLGVPEPEAVALVNQQWSDPAPGGGTPRVWIVGLDIAYHETPAHWARQIHDGRS</sequence>
<proteinExistence type="predicted"/>
<reference evidence="2" key="1">
    <citation type="journal article" date="2019" name="Int. J. Syst. Evol. Microbiol.">
        <title>The Global Catalogue of Microorganisms (GCM) 10K type strain sequencing project: providing services to taxonomists for standard genome sequencing and annotation.</title>
        <authorList>
            <consortium name="The Broad Institute Genomics Platform"/>
            <consortium name="The Broad Institute Genome Sequencing Center for Infectious Disease"/>
            <person name="Wu L."/>
            <person name="Ma J."/>
        </authorList>
    </citation>
    <scope>NUCLEOTIDE SEQUENCE [LARGE SCALE GENOMIC DNA]</scope>
    <source>
        <strain evidence="2">JCM 17342</strain>
    </source>
</reference>
<accession>A0ABP7TA58</accession>
<name>A0ABP7TA58_9PSEU</name>
<evidence type="ECO:0000313" key="1">
    <source>
        <dbReference type="EMBL" id="GAA4023062.1"/>
    </source>
</evidence>
<evidence type="ECO:0000313" key="2">
    <source>
        <dbReference type="Proteomes" id="UP001501747"/>
    </source>
</evidence>
<gene>
    <name evidence="1" type="ORF">GCM10022247_54180</name>
</gene>
<organism evidence="1 2">
    <name type="scientific">Allokutzneria multivorans</name>
    <dbReference type="NCBI Taxonomy" id="1142134"/>
    <lineage>
        <taxon>Bacteria</taxon>
        <taxon>Bacillati</taxon>
        <taxon>Actinomycetota</taxon>
        <taxon>Actinomycetes</taxon>
        <taxon>Pseudonocardiales</taxon>
        <taxon>Pseudonocardiaceae</taxon>
        <taxon>Allokutzneria</taxon>
    </lineage>
</organism>
<protein>
    <recommendedName>
        <fullName evidence="3">CdiI immunity protein domain-containing protein</fullName>
    </recommendedName>
</protein>
<comment type="caution">
    <text evidence="1">The sequence shown here is derived from an EMBL/GenBank/DDBJ whole genome shotgun (WGS) entry which is preliminary data.</text>
</comment>